<organism evidence="2 3">
    <name type="scientific">Trichinella murrelli</name>
    <dbReference type="NCBI Taxonomy" id="144512"/>
    <lineage>
        <taxon>Eukaryota</taxon>
        <taxon>Metazoa</taxon>
        <taxon>Ecdysozoa</taxon>
        <taxon>Nematoda</taxon>
        <taxon>Enoplea</taxon>
        <taxon>Dorylaimia</taxon>
        <taxon>Trichinellida</taxon>
        <taxon>Trichinellidae</taxon>
        <taxon>Trichinella</taxon>
    </lineage>
</organism>
<evidence type="ECO:0000313" key="2">
    <source>
        <dbReference type="EMBL" id="KRX43256.1"/>
    </source>
</evidence>
<dbReference type="PANTHER" id="PTHR42648">
    <property type="entry name" value="TRANSPOSASE, PUTATIVE-RELATED"/>
    <property type="match status" value="1"/>
</dbReference>
<proteinExistence type="predicted"/>
<reference evidence="2 3" key="1">
    <citation type="submission" date="2015-01" db="EMBL/GenBank/DDBJ databases">
        <title>Evolution of Trichinella species and genotypes.</title>
        <authorList>
            <person name="Korhonen P.K."/>
            <person name="Edoardo P."/>
            <person name="Giuseppe L.R."/>
            <person name="Gasser R.B."/>
        </authorList>
    </citation>
    <scope>NUCLEOTIDE SEQUENCE [LARGE SCALE GENOMIC DNA]</scope>
    <source>
        <strain evidence="2">ISS417</strain>
    </source>
</reference>
<dbReference type="SUPFAM" id="SSF53098">
    <property type="entry name" value="Ribonuclease H-like"/>
    <property type="match status" value="1"/>
</dbReference>
<dbReference type="PROSITE" id="PS50994">
    <property type="entry name" value="INTEGRASE"/>
    <property type="match status" value="1"/>
</dbReference>
<dbReference type="STRING" id="144512.A0A0V0TWA1"/>
<evidence type="ECO:0000259" key="1">
    <source>
        <dbReference type="PROSITE" id="PS50994"/>
    </source>
</evidence>
<feature type="domain" description="Integrase catalytic" evidence="1">
    <location>
        <begin position="64"/>
        <end position="202"/>
    </location>
</feature>
<dbReference type="GO" id="GO:0003676">
    <property type="term" value="F:nucleic acid binding"/>
    <property type="evidence" value="ECO:0007669"/>
    <property type="project" value="InterPro"/>
</dbReference>
<dbReference type="Gene3D" id="3.30.420.10">
    <property type="entry name" value="Ribonuclease H-like superfamily/Ribonuclease H"/>
    <property type="match status" value="1"/>
</dbReference>
<dbReference type="InterPro" id="IPR039537">
    <property type="entry name" value="Retrotran_Ty1/copia-like"/>
</dbReference>
<gene>
    <name evidence="2" type="ORF">T05_7296</name>
</gene>
<dbReference type="GO" id="GO:0015074">
    <property type="term" value="P:DNA integration"/>
    <property type="evidence" value="ECO:0007669"/>
    <property type="project" value="InterPro"/>
</dbReference>
<dbReference type="InterPro" id="IPR001584">
    <property type="entry name" value="Integrase_cat-core"/>
</dbReference>
<dbReference type="InterPro" id="IPR036397">
    <property type="entry name" value="RNaseH_sf"/>
</dbReference>
<dbReference type="AlphaFoldDB" id="A0A0V0TWA1"/>
<comment type="caution">
    <text evidence="2">The sequence shown here is derived from an EMBL/GenBank/DDBJ whole genome shotgun (WGS) entry which is preliminary data.</text>
</comment>
<dbReference type="PANTHER" id="PTHR42648:SF24">
    <property type="entry name" value="INTEGRASE CATALYTIC DOMAIN-CONTAINING PROTEIN"/>
    <property type="match status" value="1"/>
</dbReference>
<name>A0A0V0TWA1_9BILA</name>
<protein>
    <submittedName>
        <fullName evidence="2">Retrovirus-related Pol polyprotein from transposon TNT 1-94</fullName>
    </submittedName>
</protein>
<accession>A0A0V0TWA1</accession>
<sequence>MNERTTAFDKPDIKDTSVALYHQNKPHVQQVLNNHGIKVHAQEQFCTGCVLGKHHREGFLSRKYRARPPGKLIHVDLCGPMHVTYLGGSKYFLIFKDDFSRYRRDFFLKRKDDVAQCLETFLDESRTAGNTVECILSDGGLEFNNAHVKDILQRRRVAMRTAMPYTPEHNRVAERENRILVETGRSMLHSKDFPFSLWAEAVNTACKSQIELWFKREPCPLIISTVLELNFLYTFPSNFSGNGKRNQLLDG</sequence>
<dbReference type="EMBL" id="JYDJ01000124">
    <property type="protein sequence ID" value="KRX43256.1"/>
    <property type="molecule type" value="Genomic_DNA"/>
</dbReference>
<dbReference type="Proteomes" id="UP000055048">
    <property type="component" value="Unassembled WGS sequence"/>
</dbReference>
<keyword evidence="3" id="KW-1185">Reference proteome</keyword>
<evidence type="ECO:0000313" key="3">
    <source>
        <dbReference type="Proteomes" id="UP000055048"/>
    </source>
</evidence>
<dbReference type="InterPro" id="IPR012337">
    <property type="entry name" value="RNaseH-like_sf"/>
</dbReference>